<feature type="transmembrane region" description="Helical" evidence="5">
    <location>
        <begin position="423"/>
        <end position="442"/>
    </location>
</feature>
<evidence type="ECO:0000256" key="2">
    <source>
        <dbReference type="ARBA" id="ARBA00022692"/>
    </source>
</evidence>
<dbReference type="InterPro" id="IPR050360">
    <property type="entry name" value="MFS_Sugar_Transporters"/>
</dbReference>
<evidence type="ECO:0008006" key="8">
    <source>
        <dbReference type="Google" id="ProtNLM"/>
    </source>
</evidence>
<evidence type="ECO:0000313" key="6">
    <source>
        <dbReference type="EMBL" id="EKD05564.1"/>
    </source>
</evidence>
<feature type="transmembrane region" description="Helical" evidence="5">
    <location>
        <begin position="142"/>
        <end position="164"/>
    </location>
</feature>
<accession>K1WY25</accession>
<dbReference type="HOGENOM" id="CLU_001265_11_0_1"/>
<sequence length="479" mass="52469">MTIDDKYDLDEKEIVECVEESRLRSNYAELSPHQARRKFWRLYFMAMSLCIGGMYVGYAVVAPGNVVANPGFIQVDPVTGATELDAVHVSLWSGFTIVGQVCGMLIAPLGDHVGRKPTLWLMTALMIGAIVMEMLANDWKVFLGGKILTGVSTGLAMAAIPALCAELTMPQFSGDVMGAFALGFSFGQLPCAVGLEVLFKTDPHEFRRIFYAQFVVVGLWLIPLFIVPESPLWLASKGHHDKGKKALRRLVGNVEGYDLDHEYAVIAAQHEASARASKHSWITLLRGHNLKRTLITCIVPTLIYCSGQPLIYGQTAYFFQTAGLEDPFVGNLIITVLTIIFVAIGNWIVLPRVPRRKATLTFLVCSVPLLSIIGGLGCLPVSRPVASGLIAVCSVWVSLFCATVAVIYWITIGEIPTASIRQMTITFALIFMSAWGAMWTYVVPILLSPQKADLGTKTCFVFAGVTVPFIPREYARLLS</sequence>
<evidence type="ECO:0000256" key="5">
    <source>
        <dbReference type="SAM" id="Phobius"/>
    </source>
</evidence>
<proteinExistence type="predicted"/>
<organism evidence="6 7">
    <name type="scientific">Trichosporon asahii var. asahii (strain CBS 8904)</name>
    <name type="common">Yeast</name>
    <dbReference type="NCBI Taxonomy" id="1220162"/>
    <lineage>
        <taxon>Eukaryota</taxon>
        <taxon>Fungi</taxon>
        <taxon>Dikarya</taxon>
        <taxon>Basidiomycota</taxon>
        <taxon>Agaricomycotina</taxon>
        <taxon>Tremellomycetes</taxon>
        <taxon>Trichosporonales</taxon>
        <taxon>Trichosporonaceae</taxon>
        <taxon>Trichosporon</taxon>
    </lineage>
</organism>
<evidence type="ECO:0000256" key="4">
    <source>
        <dbReference type="ARBA" id="ARBA00023136"/>
    </source>
</evidence>
<dbReference type="OrthoDB" id="6612291at2759"/>
<feature type="transmembrane region" description="Helical" evidence="5">
    <location>
        <begin position="119"/>
        <end position="136"/>
    </location>
</feature>
<dbReference type="Gene3D" id="1.20.1250.20">
    <property type="entry name" value="MFS general substrate transporter like domains"/>
    <property type="match status" value="1"/>
</dbReference>
<dbReference type="InParanoid" id="K1WY25"/>
<dbReference type="GO" id="GO:0005351">
    <property type="term" value="F:carbohydrate:proton symporter activity"/>
    <property type="evidence" value="ECO:0007669"/>
    <property type="project" value="TreeGrafter"/>
</dbReference>
<keyword evidence="4 5" id="KW-0472">Membrane</keyword>
<dbReference type="OMA" id="WITIGEI"/>
<dbReference type="GO" id="GO:0016020">
    <property type="term" value="C:membrane"/>
    <property type="evidence" value="ECO:0007669"/>
    <property type="project" value="UniProtKB-SubCell"/>
</dbReference>
<evidence type="ECO:0000256" key="1">
    <source>
        <dbReference type="ARBA" id="ARBA00004141"/>
    </source>
</evidence>
<dbReference type="PANTHER" id="PTHR48022">
    <property type="entry name" value="PLASTIDIC GLUCOSE TRANSPORTER 4"/>
    <property type="match status" value="1"/>
</dbReference>
<feature type="transmembrane region" description="Helical" evidence="5">
    <location>
        <begin position="388"/>
        <end position="411"/>
    </location>
</feature>
<feature type="transmembrane region" description="Helical" evidence="5">
    <location>
        <begin position="176"/>
        <end position="199"/>
    </location>
</feature>
<dbReference type="PANTHER" id="PTHR48022:SF68">
    <property type="entry name" value="MAJOR FACILITATOR SUPERFAMILY (MFS) PROFILE DOMAIN-CONTAINING PROTEIN-RELATED"/>
    <property type="match status" value="1"/>
</dbReference>
<keyword evidence="2 5" id="KW-0812">Transmembrane</keyword>
<dbReference type="InterPro" id="IPR005828">
    <property type="entry name" value="MFS_sugar_transport-like"/>
</dbReference>
<comment type="caution">
    <text evidence="6">The sequence shown here is derived from an EMBL/GenBank/DDBJ whole genome shotgun (WGS) entry which is preliminary data.</text>
</comment>
<dbReference type="EMBL" id="AMBO01000089">
    <property type="protein sequence ID" value="EKD05564.1"/>
    <property type="molecule type" value="Genomic_DNA"/>
</dbReference>
<protein>
    <recommendedName>
        <fullName evidence="8">Major facilitator superfamily (MFS) profile domain-containing protein</fullName>
    </recommendedName>
</protein>
<keyword evidence="3 5" id="KW-1133">Transmembrane helix</keyword>
<feature type="transmembrane region" description="Helical" evidence="5">
    <location>
        <begin position="211"/>
        <end position="235"/>
    </location>
</feature>
<evidence type="ECO:0000313" key="7">
    <source>
        <dbReference type="Proteomes" id="UP000006757"/>
    </source>
</evidence>
<feature type="transmembrane region" description="Helical" evidence="5">
    <location>
        <begin position="293"/>
        <end position="312"/>
    </location>
</feature>
<dbReference type="eggNOG" id="KOG0254">
    <property type="taxonomic scope" value="Eukaryota"/>
</dbReference>
<dbReference type="InterPro" id="IPR036259">
    <property type="entry name" value="MFS_trans_sf"/>
</dbReference>
<keyword evidence="7" id="KW-1185">Reference proteome</keyword>
<dbReference type="AlphaFoldDB" id="K1WY25"/>
<feature type="transmembrane region" description="Helical" evidence="5">
    <location>
        <begin position="42"/>
        <end position="66"/>
    </location>
</feature>
<dbReference type="Proteomes" id="UP000006757">
    <property type="component" value="Unassembled WGS sequence"/>
</dbReference>
<name>K1WY25_TRIAC</name>
<evidence type="ECO:0000256" key="3">
    <source>
        <dbReference type="ARBA" id="ARBA00022989"/>
    </source>
</evidence>
<feature type="transmembrane region" description="Helical" evidence="5">
    <location>
        <begin position="86"/>
        <end position="107"/>
    </location>
</feature>
<reference evidence="6 7" key="1">
    <citation type="journal article" date="2012" name="Eukaryot. Cell">
        <title>Genome sequence of the Trichosporon asahii environmental strain CBS 8904.</title>
        <authorList>
            <person name="Yang R.Y."/>
            <person name="Li H.T."/>
            <person name="Zhu H."/>
            <person name="Zhou G.P."/>
            <person name="Wang M."/>
            <person name="Wang L."/>
        </authorList>
    </citation>
    <scope>NUCLEOTIDE SEQUENCE [LARGE SCALE GENOMIC DNA]</scope>
    <source>
        <strain evidence="6 7">CBS 8904</strain>
    </source>
</reference>
<feature type="transmembrane region" description="Helical" evidence="5">
    <location>
        <begin position="332"/>
        <end position="350"/>
    </location>
</feature>
<dbReference type="Pfam" id="PF00083">
    <property type="entry name" value="Sugar_tr"/>
    <property type="match status" value="1"/>
</dbReference>
<gene>
    <name evidence="6" type="ORF">A1Q2_00145</name>
</gene>
<dbReference type="SUPFAM" id="SSF103473">
    <property type="entry name" value="MFS general substrate transporter"/>
    <property type="match status" value="1"/>
</dbReference>
<feature type="transmembrane region" description="Helical" evidence="5">
    <location>
        <begin position="362"/>
        <end position="382"/>
    </location>
</feature>
<dbReference type="STRING" id="1220162.K1WY25"/>
<comment type="subcellular location">
    <subcellularLocation>
        <location evidence="1">Membrane</location>
        <topology evidence="1">Multi-pass membrane protein</topology>
    </subcellularLocation>
</comment>